<gene>
    <name evidence="1" type="ORF">HAX54_050576</name>
</gene>
<dbReference type="InterPro" id="IPR010608">
    <property type="entry name" value="DUF1195"/>
</dbReference>
<dbReference type="Pfam" id="PF06708">
    <property type="entry name" value="DUF1195"/>
    <property type="match status" value="1"/>
</dbReference>
<sequence length="83" mass="9532">MWDVYTDSPGIRLPKFWQEAFEAAYEELSNDVTEVREAAISEISKMSLRFVHIEVALLRSMAVRELSQKQAENKPRTTTGSKL</sequence>
<name>A0ABS8SWM2_DATST</name>
<dbReference type="PANTHER" id="PTHR34358:SF9">
    <property type="entry name" value="SUGAR TRANSPORTER"/>
    <property type="match status" value="1"/>
</dbReference>
<dbReference type="EMBL" id="JACEIK010000887">
    <property type="protein sequence ID" value="MCD7463436.1"/>
    <property type="molecule type" value="Genomic_DNA"/>
</dbReference>
<proteinExistence type="predicted"/>
<dbReference type="PANTHER" id="PTHR34358">
    <property type="entry name" value="OS03G0411600 PROTEIN"/>
    <property type="match status" value="1"/>
</dbReference>
<dbReference type="Proteomes" id="UP000823775">
    <property type="component" value="Unassembled WGS sequence"/>
</dbReference>
<organism evidence="1 2">
    <name type="scientific">Datura stramonium</name>
    <name type="common">Jimsonweed</name>
    <name type="synonym">Common thornapple</name>
    <dbReference type="NCBI Taxonomy" id="4076"/>
    <lineage>
        <taxon>Eukaryota</taxon>
        <taxon>Viridiplantae</taxon>
        <taxon>Streptophyta</taxon>
        <taxon>Embryophyta</taxon>
        <taxon>Tracheophyta</taxon>
        <taxon>Spermatophyta</taxon>
        <taxon>Magnoliopsida</taxon>
        <taxon>eudicotyledons</taxon>
        <taxon>Gunneridae</taxon>
        <taxon>Pentapetalae</taxon>
        <taxon>asterids</taxon>
        <taxon>lamiids</taxon>
        <taxon>Solanales</taxon>
        <taxon>Solanaceae</taxon>
        <taxon>Solanoideae</taxon>
        <taxon>Datureae</taxon>
        <taxon>Datura</taxon>
    </lineage>
</organism>
<protein>
    <submittedName>
        <fullName evidence="1">Uncharacterized protein</fullName>
    </submittedName>
</protein>
<evidence type="ECO:0000313" key="2">
    <source>
        <dbReference type="Proteomes" id="UP000823775"/>
    </source>
</evidence>
<comment type="caution">
    <text evidence="1">The sequence shown here is derived from an EMBL/GenBank/DDBJ whole genome shotgun (WGS) entry which is preliminary data.</text>
</comment>
<keyword evidence="2" id="KW-1185">Reference proteome</keyword>
<accession>A0ABS8SWM2</accession>
<reference evidence="1 2" key="1">
    <citation type="journal article" date="2021" name="BMC Genomics">
        <title>Datura genome reveals duplications of psychoactive alkaloid biosynthetic genes and high mutation rate following tissue culture.</title>
        <authorList>
            <person name="Rajewski A."/>
            <person name="Carter-House D."/>
            <person name="Stajich J."/>
            <person name="Litt A."/>
        </authorList>
    </citation>
    <scope>NUCLEOTIDE SEQUENCE [LARGE SCALE GENOMIC DNA]</scope>
    <source>
        <strain evidence="1">AR-01</strain>
    </source>
</reference>
<evidence type="ECO:0000313" key="1">
    <source>
        <dbReference type="EMBL" id="MCD7463436.1"/>
    </source>
</evidence>